<evidence type="ECO:0000313" key="3">
    <source>
        <dbReference type="Proteomes" id="UP000295832"/>
    </source>
</evidence>
<comment type="caution">
    <text evidence="2">The sequence shown here is derived from an EMBL/GenBank/DDBJ whole genome shotgun (WGS) entry which is preliminary data.</text>
</comment>
<dbReference type="Proteomes" id="UP000295832">
    <property type="component" value="Unassembled WGS sequence"/>
</dbReference>
<protein>
    <submittedName>
        <fullName evidence="2">Uncharacterized protein</fullName>
    </submittedName>
</protein>
<dbReference type="STRING" id="926561.GCA_000379025_02548"/>
<name>A0A4R8GZE2_9FIRM</name>
<feature type="compositionally biased region" description="Basic and acidic residues" evidence="1">
    <location>
        <begin position="45"/>
        <end position="64"/>
    </location>
</feature>
<accession>A0A4R8GZE2</accession>
<feature type="region of interest" description="Disordered" evidence="1">
    <location>
        <begin position="30"/>
        <end position="89"/>
    </location>
</feature>
<organism evidence="2 3">
    <name type="scientific">Orenia marismortui</name>
    <dbReference type="NCBI Taxonomy" id="46469"/>
    <lineage>
        <taxon>Bacteria</taxon>
        <taxon>Bacillati</taxon>
        <taxon>Bacillota</taxon>
        <taxon>Clostridia</taxon>
        <taxon>Halanaerobiales</taxon>
        <taxon>Halobacteroidaceae</taxon>
        <taxon>Orenia</taxon>
    </lineage>
</organism>
<reference evidence="2 3" key="1">
    <citation type="submission" date="2019-03" db="EMBL/GenBank/DDBJ databases">
        <title>Subsurface microbial communities from deep shales in Ohio and West Virginia, USA.</title>
        <authorList>
            <person name="Wrighton K."/>
        </authorList>
    </citation>
    <scope>NUCLEOTIDE SEQUENCE [LARGE SCALE GENOMIC DNA]</scope>
    <source>
        <strain evidence="2 3">MSL 6dP</strain>
    </source>
</reference>
<dbReference type="AlphaFoldDB" id="A0A4R8GZE2"/>
<evidence type="ECO:0000313" key="2">
    <source>
        <dbReference type="EMBL" id="TDX52121.1"/>
    </source>
</evidence>
<evidence type="ECO:0000256" key="1">
    <source>
        <dbReference type="SAM" id="MobiDB-lite"/>
    </source>
</evidence>
<feature type="compositionally biased region" description="Low complexity" evidence="1">
    <location>
        <begin position="79"/>
        <end position="89"/>
    </location>
</feature>
<gene>
    <name evidence="2" type="ORF">C7959_10843</name>
</gene>
<keyword evidence="3" id="KW-1185">Reference proteome</keyword>
<proteinExistence type="predicted"/>
<dbReference type="EMBL" id="SOEG01000008">
    <property type="protein sequence ID" value="TDX52121.1"/>
    <property type="molecule type" value="Genomic_DNA"/>
</dbReference>
<sequence length="136" mass="16336">MDFIENFLPFLFWIGFIVLKFVIKKEDNEDVNSQDKKYPQNNSMEHSKSKNIESPQKKLLERTLDNNSDIELQNRKKNNNINNNINNNNKIKIKSDTEDEQEAFINREKMEEDILRGIIFKEIIDKPRAKNPYKRY</sequence>
<dbReference type="RefSeq" id="WP_134116008.1">
    <property type="nucleotide sequence ID" value="NZ_SOEG01000008.1"/>
</dbReference>